<dbReference type="AlphaFoldDB" id="A0A256IP06"/>
<feature type="region of interest" description="Disordered" evidence="1">
    <location>
        <begin position="447"/>
        <end position="472"/>
    </location>
</feature>
<dbReference type="PANTHER" id="PTHR30575:SF0">
    <property type="entry name" value="XAA-ARG DIPEPTIDASE"/>
    <property type="match status" value="1"/>
</dbReference>
<organism evidence="3 4">
    <name type="scientific">Halorubrum halodurans</name>
    <dbReference type="NCBI Taxonomy" id="1383851"/>
    <lineage>
        <taxon>Archaea</taxon>
        <taxon>Methanobacteriati</taxon>
        <taxon>Methanobacteriota</taxon>
        <taxon>Stenosarchaea group</taxon>
        <taxon>Halobacteria</taxon>
        <taxon>Halobacteriales</taxon>
        <taxon>Haloferacaceae</taxon>
        <taxon>Halorubrum</taxon>
    </lineage>
</organism>
<dbReference type="Proteomes" id="UP000216308">
    <property type="component" value="Unassembled WGS sequence"/>
</dbReference>
<dbReference type="Pfam" id="PF07687">
    <property type="entry name" value="M20_dimer"/>
    <property type="match status" value="1"/>
</dbReference>
<name>A0A256IP06_9EURY</name>
<dbReference type="EMBL" id="NHPJ01000040">
    <property type="protein sequence ID" value="OYR58299.1"/>
    <property type="molecule type" value="Genomic_DNA"/>
</dbReference>
<dbReference type="Pfam" id="PF01546">
    <property type="entry name" value="Peptidase_M20"/>
    <property type="match status" value="1"/>
</dbReference>
<dbReference type="GO" id="GO:0005737">
    <property type="term" value="C:cytoplasm"/>
    <property type="evidence" value="ECO:0007669"/>
    <property type="project" value="TreeGrafter"/>
</dbReference>
<dbReference type="PANTHER" id="PTHR30575">
    <property type="entry name" value="PEPTIDASE M20"/>
    <property type="match status" value="1"/>
</dbReference>
<keyword evidence="4" id="KW-1185">Reference proteome</keyword>
<comment type="caution">
    <text evidence="3">The sequence shown here is derived from an EMBL/GenBank/DDBJ whole genome shotgun (WGS) entry which is preliminary data.</text>
</comment>
<dbReference type="GO" id="GO:0016805">
    <property type="term" value="F:dipeptidase activity"/>
    <property type="evidence" value="ECO:0007669"/>
    <property type="project" value="TreeGrafter"/>
</dbReference>
<dbReference type="Gene3D" id="3.40.630.10">
    <property type="entry name" value="Zn peptidases"/>
    <property type="match status" value="1"/>
</dbReference>
<sequence>MSAKTVYETVESERELLYDLAERLWETPELGLHEHESAEALATTLREEGFEVDMGVAGMPTAFVATYGEGDPTIGILGEYDALPGLSQEVKAERSPIERGGPGHGCGHNLFGTATLGAAVAVKRAIADGDLAGTIRYYGCPAEETLVGKTYMARAGVFDDLDAALTWHPGDLNTPRVGSSNALNSLLFEFEGEAAHAGGSPDSGRSALDAVELTNVGVEFMREHISDDARLHYSIPDGGDAPNVVPAEASVWYFVRAPSREEVERNTDWLRDIAQGAATMTRTTVEERFLSGCHDYLANGPVTEVIWENMEAVGPIEYDDVDREFARELLETVSESNRESRLEDLPEELRETVEPHALYPDPVPPFNEDEVSGGSTEVGDVSYIAPTGQFNAATWPVGAPGHSWQVVAANGDFGRKGMLFAAKVLAGAAHDLMTDPETLAAAREAFEAATGGEPYETPLPPEAEPPFDMTAE</sequence>
<evidence type="ECO:0000256" key="1">
    <source>
        <dbReference type="SAM" id="MobiDB-lite"/>
    </source>
</evidence>
<gene>
    <name evidence="3" type="ORF">DJ70_03620</name>
</gene>
<dbReference type="RefSeq" id="WP_094530241.1">
    <property type="nucleotide sequence ID" value="NZ_NHPJ01000040.1"/>
</dbReference>
<dbReference type="InterPro" id="IPR052030">
    <property type="entry name" value="Peptidase_M20/M20A_hydrolases"/>
</dbReference>
<dbReference type="GO" id="GO:0046657">
    <property type="term" value="P:folic acid catabolic process"/>
    <property type="evidence" value="ECO:0007669"/>
    <property type="project" value="TreeGrafter"/>
</dbReference>
<dbReference type="OrthoDB" id="56239at2157"/>
<dbReference type="Gene3D" id="3.30.70.360">
    <property type="match status" value="1"/>
</dbReference>
<dbReference type="InterPro" id="IPR036264">
    <property type="entry name" value="Bact_exopeptidase_dim_dom"/>
</dbReference>
<feature type="domain" description="Peptidase M20 dimerisation" evidence="2">
    <location>
        <begin position="188"/>
        <end position="275"/>
    </location>
</feature>
<dbReference type="GO" id="GO:0071713">
    <property type="term" value="F:para-aminobenzoyl-glutamate hydrolase activity"/>
    <property type="evidence" value="ECO:0007669"/>
    <property type="project" value="TreeGrafter"/>
</dbReference>
<proteinExistence type="predicted"/>
<evidence type="ECO:0000313" key="3">
    <source>
        <dbReference type="EMBL" id="OYR58299.1"/>
    </source>
</evidence>
<dbReference type="InterPro" id="IPR011650">
    <property type="entry name" value="Peptidase_M20_dimer"/>
</dbReference>
<protein>
    <submittedName>
        <fullName evidence="3">Amidohydrolase</fullName>
    </submittedName>
</protein>
<dbReference type="PIRSF" id="PIRSF037227">
    <property type="entry name" value="Aminobenzoyl-glu_utiliz_pB"/>
    <property type="match status" value="1"/>
</dbReference>
<dbReference type="InterPro" id="IPR017439">
    <property type="entry name" value="Amidohydrolase"/>
</dbReference>
<dbReference type="InterPro" id="IPR017145">
    <property type="entry name" value="Aminobenzoyl-glu_utiliz_pB"/>
</dbReference>
<dbReference type="NCBIfam" id="TIGR01891">
    <property type="entry name" value="amidohydrolases"/>
    <property type="match status" value="1"/>
</dbReference>
<evidence type="ECO:0000259" key="2">
    <source>
        <dbReference type="Pfam" id="PF07687"/>
    </source>
</evidence>
<keyword evidence="3" id="KW-0378">Hydrolase</keyword>
<reference evidence="3 4" key="1">
    <citation type="journal article" date="2014" name="Front. Microbiol.">
        <title>Population and genomic analysis of the genus Halorubrum.</title>
        <authorList>
            <person name="Fullmer M.S."/>
            <person name="Soucy S.M."/>
            <person name="Swithers K.S."/>
            <person name="Makkay A.M."/>
            <person name="Wheeler R."/>
            <person name="Ventosa A."/>
            <person name="Gogarten J.P."/>
            <person name="Papke R.T."/>
        </authorList>
    </citation>
    <scope>NUCLEOTIDE SEQUENCE [LARGE SCALE GENOMIC DNA]</scope>
    <source>
        <strain evidence="3 4">Cb34</strain>
    </source>
</reference>
<accession>A0A256IP06</accession>
<dbReference type="SUPFAM" id="SSF55031">
    <property type="entry name" value="Bacterial exopeptidase dimerisation domain"/>
    <property type="match status" value="1"/>
</dbReference>
<dbReference type="InterPro" id="IPR002933">
    <property type="entry name" value="Peptidase_M20"/>
</dbReference>
<dbReference type="SUPFAM" id="SSF53187">
    <property type="entry name" value="Zn-dependent exopeptidases"/>
    <property type="match status" value="1"/>
</dbReference>
<evidence type="ECO:0000313" key="4">
    <source>
        <dbReference type="Proteomes" id="UP000216308"/>
    </source>
</evidence>